<evidence type="ECO:0000256" key="1">
    <source>
        <dbReference type="ARBA" id="ARBA00023125"/>
    </source>
</evidence>
<dbReference type="EMBL" id="CP080765">
    <property type="protein sequence ID" value="QYY44724.1"/>
    <property type="molecule type" value="Genomic_DNA"/>
</dbReference>
<dbReference type="Gene3D" id="1.10.260.40">
    <property type="entry name" value="lambda repressor-like DNA-binding domains"/>
    <property type="match status" value="1"/>
</dbReference>
<dbReference type="InterPro" id="IPR010982">
    <property type="entry name" value="Lambda_DNA-bd_dom_sf"/>
</dbReference>
<keyword evidence="4" id="KW-1185">Reference proteome</keyword>
<protein>
    <submittedName>
        <fullName evidence="3">Helix-turn-helix transcriptional regulator</fullName>
    </submittedName>
</protein>
<accession>A0ABX8YHS4</accession>
<dbReference type="CDD" id="cd00093">
    <property type="entry name" value="HTH_XRE"/>
    <property type="match status" value="1"/>
</dbReference>
<gene>
    <name evidence="3" type="ORF">K3F53_18950</name>
</gene>
<proteinExistence type="predicted"/>
<keyword evidence="1" id="KW-0238">DNA-binding</keyword>
<dbReference type="InterPro" id="IPR001387">
    <property type="entry name" value="Cro/C1-type_HTH"/>
</dbReference>
<name>A0ABX8YHS4_ANETH</name>
<evidence type="ECO:0000259" key="2">
    <source>
        <dbReference type="PROSITE" id="PS50943"/>
    </source>
</evidence>
<dbReference type="SUPFAM" id="SSF47413">
    <property type="entry name" value="lambda repressor-like DNA-binding domains"/>
    <property type="match status" value="1"/>
</dbReference>
<reference evidence="3 4" key="1">
    <citation type="submission" date="2021-08" db="EMBL/GenBank/DDBJ databases">
        <title>Complete genome sequence of the strain Aneurinibacillus thermoaerophilus CCM 8960.</title>
        <authorList>
            <person name="Musilova J."/>
            <person name="Kourilova X."/>
            <person name="Pernicova I."/>
            <person name="Bezdicek M."/>
            <person name="Lengerova M."/>
            <person name="Obruca S."/>
            <person name="Sedlar K."/>
        </authorList>
    </citation>
    <scope>NUCLEOTIDE SEQUENCE [LARGE SCALE GENOMIC DNA]</scope>
    <source>
        <strain evidence="3 4">CCM 8960</strain>
        <plasmid evidence="3 4">pAT1</plasmid>
    </source>
</reference>
<feature type="domain" description="HTH cro/C1-type" evidence="2">
    <location>
        <begin position="6"/>
        <end position="58"/>
    </location>
</feature>
<dbReference type="PANTHER" id="PTHR46558:SF11">
    <property type="entry name" value="HTH-TYPE TRANSCRIPTIONAL REGULATOR XRE"/>
    <property type="match status" value="1"/>
</dbReference>
<dbReference type="PANTHER" id="PTHR46558">
    <property type="entry name" value="TRACRIPTIONAL REGULATORY PROTEIN-RELATED-RELATED"/>
    <property type="match status" value="1"/>
</dbReference>
<evidence type="ECO:0000313" key="3">
    <source>
        <dbReference type="EMBL" id="QYY44724.1"/>
    </source>
</evidence>
<dbReference type="SMART" id="SM00530">
    <property type="entry name" value="HTH_XRE"/>
    <property type="match status" value="1"/>
</dbReference>
<dbReference type="PROSITE" id="PS50943">
    <property type="entry name" value="HTH_CROC1"/>
    <property type="match status" value="1"/>
</dbReference>
<sequence length="118" mass="14042">MLGKRLKELRGKRTQEEIAKQIGLSRARYSHYENERSQPDHETLQKIADFHGVSIDYLLGRTDTPEKEDSNEDINKSDEEEFRKWLDIYRSSSPEEREAIIRQAQLTLEIIRRDTRHT</sequence>
<dbReference type="GeneID" id="97143604"/>
<evidence type="ECO:0000313" key="4">
    <source>
        <dbReference type="Proteomes" id="UP000826616"/>
    </source>
</evidence>
<keyword evidence="3" id="KW-0614">Plasmid</keyword>
<organism evidence="3 4">
    <name type="scientific">Aneurinibacillus thermoaerophilus</name>
    <dbReference type="NCBI Taxonomy" id="143495"/>
    <lineage>
        <taxon>Bacteria</taxon>
        <taxon>Bacillati</taxon>
        <taxon>Bacillota</taxon>
        <taxon>Bacilli</taxon>
        <taxon>Bacillales</taxon>
        <taxon>Paenibacillaceae</taxon>
        <taxon>Aneurinibacillus group</taxon>
        <taxon>Aneurinibacillus</taxon>
    </lineage>
</organism>
<dbReference type="Pfam" id="PF01381">
    <property type="entry name" value="HTH_3"/>
    <property type="match status" value="1"/>
</dbReference>
<dbReference type="Proteomes" id="UP000826616">
    <property type="component" value="Plasmid pAT1"/>
</dbReference>
<geneLocation type="plasmid" evidence="3 4">
    <name>pAT1</name>
</geneLocation>
<dbReference type="RefSeq" id="WP_220561132.1">
    <property type="nucleotide sequence ID" value="NZ_CP080765.1"/>
</dbReference>